<dbReference type="PANTHER" id="PTHR30329:SF21">
    <property type="entry name" value="LIPOPROTEIN YIAD-RELATED"/>
    <property type="match status" value="1"/>
</dbReference>
<dbReference type="InterPro" id="IPR050330">
    <property type="entry name" value="Bact_OuterMem_StrucFunc"/>
</dbReference>
<dbReference type="EMBL" id="CP165647">
    <property type="protein sequence ID" value="XDU61921.1"/>
    <property type="molecule type" value="Genomic_DNA"/>
</dbReference>
<dbReference type="RefSeq" id="WP_369715534.1">
    <property type="nucleotide sequence ID" value="NZ_CP165647.1"/>
</dbReference>
<feature type="domain" description="OmpA-like" evidence="6">
    <location>
        <begin position="59"/>
        <end position="173"/>
    </location>
</feature>
<name>A0AB39V384_9FUSO</name>
<dbReference type="InterPro" id="IPR006665">
    <property type="entry name" value="OmpA-like"/>
</dbReference>
<dbReference type="AlphaFoldDB" id="A0AB39V384"/>
<protein>
    <submittedName>
        <fullName evidence="7">OmpA family protein</fullName>
    </submittedName>
</protein>
<proteinExistence type="predicted"/>
<dbReference type="InterPro" id="IPR006664">
    <property type="entry name" value="OMP_bac"/>
</dbReference>
<dbReference type="PANTHER" id="PTHR30329">
    <property type="entry name" value="STATOR ELEMENT OF FLAGELLAR MOTOR COMPLEX"/>
    <property type="match status" value="1"/>
</dbReference>
<dbReference type="SUPFAM" id="SSF103088">
    <property type="entry name" value="OmpA-like"/>
    <property type="match status" value="1"/>
</dbReference>
<dbReference type="KEGG" id="lala:AB8B28_09730"/>
<dbReference type="InterPro" id="IPR036737">
    <property type="entry name" value="OmpA-like_sf"/>
</dbReference>
<feature type="signal peptide" evidence="5">
    <location>
        <begin position="1"/>
        <end position="22"/>
    </location>
</feature>
<feature type="chain" id="PRO_5044314931" evidence="5">
    <location>
        <begin position="23"/>
        <end position="173"/>
    </location>
</feature>
<gene>
    <name evidence="7" type="ORF">AB8B28_09730</name>
</gene>
<dbReference type="Pfam" id="PF00691">
    <property type="entry name" value="OmpA"/>
    <property type="match status" value="1"/>
</dbReference>
<evidence type="ECO:0000259" key="6">
    <source>
        <dbReference type="PROSITE" id="PS51123"/>
    </source>
</evidence>
<comment type="subcellular location">
    <subcellularLocation>
        <location evidence="1">Cell outer membrane</location>
    </subcellularLocation>
</comment>
<keyword evidence="3" id="KW-0998">Cell outer membrane</keyword>
<dbReference type="PROSITE" id="PS51123">
    <property type="entry name" value="OMPA_2"/>
    <property type="match status" value="1"/>
</dbReference>
<evidence type="ECO:0000256" key="1">
    <source>
        <dbReference type="ARBA" id="ARBA00004442"/>
    </source>
</evidence>
<dbReference type="CDD" id="cd07185">
    <property type="entry name" value="OmpA_C-like"/>
    <property type="match status" value="1"/>
</dbReference>
<reference evidence="7" key="1">
    <citation type="submission" date="2024-07" db="EMBL/GenBank/DDBJ databases">
        <authorList>
            <person name="Li X.-J."/>
            <person name="Wang X."/>
        </authorList>
    </citation>
    <scope>NUCLEOTIDE SEQUENCE</scope>
    <source>
        <strain evidence="7">HSP-536</strain>
    </source>
</reference>
<evidence type="ECO:0000256" key="2">
    <source>
        <dbReference type="ARBA" id="ARBA00023136"/>
    </source>
</evidence>
<evidence type="ECO:0000256" key="5">
    <source>
        <dbReference type="SAM" id="SignalP"/>
    </source>
</evidence>
<evidence type="ECO:0000256" key="4">
    <source>
        <dbReference type="PROSITE-ProRule" id="PRU00473"/>
    </source>
</evidence>
<evidence type="ECO:0000256" key="3">
    <source>
        <dbReference type="ARBA" id="ARBA00023237"/>
    </source>
</evidence>
<keyword evidence="5" id="KW-0732">Signal</keyword>
<organism evidence="7">
    <name type="scientific">Leptotrichia alba</name>
    <dbReference type="NCBI Taxonomy" id="3239304"/>
    <lineage>
        <taxon>Bacteria</taxon>
        <taxon>Fusobacteriati</taxon>
        <taxon>Fusobacteriota</taxon>
        <taxon>Fusobacteriia</taxon>
        <taxon>Fusobacteriales</taxon>
        <taxon>Leptotrichiaceae</taxon>
        <taxon>Leptotrichia</taxon>
    </lineage>
</organism>
<dbReference type="Gene3D" id="3.30.1330.60">
    <property type="entry name" value="OmpA-like domain"/>
    <property type="match status" value="1"/>
</dbReference>
<dbReference type="PRINTS" id="PR01021">
    <property type="entry name" value="OMPADOMAIN"/>
</dbReference>
<keyword evidence="2 4" id="KW-0472">Membrane</keyword>
<evidence type="ECO:0000313" key="7">
    <source>
        <dbReference type="EMBL" id="XDU61921.1"/>
    </source>
</evidence>
<accession>A0AB39V384</accession>
<dbReference type="GO" id="GO:0009279">
    <property type="term" value="C:cell outer membrane"/>
    <property type="evidence" value="ECO:0007669"/>
    <property type="project" value="UniProtKB-SubCell"/>
</dbReference>
<sequence>MEKKSKITAMLSVLLVSAPSTAKKITTSNLRNNAMKTTAIEIDGINIDDLNAKEDKIKENDIIILDANALKFDFNSATIKEEYIPVLEKLKNYIESKNHKISIIGYTDSKGTREYNKELSLRRAESVEEKLIELGLAPEKVIETKGNGDSNPIASNETEEGRAINRRIEIQFM</sequence>